<evidence type="ECO:0000259" key="2">
    <source>
        <dbReference type="Pfam" id="PF00487"/>
    </source>
</evidence>
<evidence type="ECO:0000313" key="3">
    <source>
        <dbReference type="EMBL" id="SVE58790.1"/>
    </source>
</evidence>
<keyword evidence="1" id="KW-0472">Membrane</keyword>
<dbReference type="InterPro" id="IPR005804">
    <property type="entry name" value="FA_desaturase_dom"/>
</dbReference>
<dbReference type="Pfam" id="PF00487">
    <property type="entry name" value="FA_desaturase"/>
    <property type="match status" value="1"/>
</dbReference>
<keyword evidence="1" id="KW-1133">Transmembrane helix</keyword>
<feature type="transmembrane region" description="Helical" evidence="1">
    <location>
        <begin position="37"/>
        <end position="58"/>
    </location>
</feature>
<dbReference type="AlphaFoldDB" id="A0A383ER46"/>
<feature type="transmembrane region" description="Helical" evidence="1">
    <location>
        <begin position="132"/>
        <end position="153"/>
    </location>
</feature>
<feature type="domain" description="Fatty acid desaturase" evidence="2">
    <location>
        <begin position="42"/>
        <end position="156"/>
    </location>
</feature>
<sequence length="158" mass="18562">MEKLFKEPEGVIYNGGAILYAISGYTIGFFGLFNTNIIINILSSLLLGHAMIIAAYLIHESGHNLVFKKIRLNKFLGRFLSWICGSSYGTFEDIQHKHFRHHVDVDDVVWFDYEAFFEKNPKVFKLTKTLEWFYIPAHEFIMHFIMMFSSFIIPQRRN</sequence>
<reference evidence="3" key="1">
    <citation type="submission" date="2018-05" db="EMBL/GenBank/DDBJ databases">
        <authorList>
            <person name="Lanie J.A."/>
            <person name="Ng W.-L."/>
            <person name="Kazmierczak K.M."/>
            <person name="Andrzejewski T.M."/>
            <person name="Davidsen T.M."/>
            <person name="Wayne K.J."/>
            <person name="Tettelin H."/>
            <person name="Glass J.I."/>
            <person name="Rusch D."/>
            <person name="Podicherti R."/>
            <person name="Tsui H.-C.T."/>
            <person name="Winkler M.E."/>
        </authorList>
    </citation>
    <scope>NUCLEOTIDE SEQUENCE</scope>
</reference>
<keyword evidence="1" id="KW-0812">Transmembrane</keyword>
<dbReference type="GO" id="GO:0006629">
    <property type="term" value="P:lipid metabolic process"/>
    <property type="evidence" value="ECO:0007669"/>
    <property type="project" value="InterPro"/>
</dbReference>
<proteinExistence type="predicted"/>
<name>A0A383ER46_9ZZZZ</name>
<accession>A0A383ER46</accession>
<feature type="transmembrane region" description="Helical" evidence="1">
    <location>
        <begin position="12"/>
        <end position="31"/>
    </location>
</feature>
<organism evidence="3">
    <name type="scientific">marine metagenome</name>
    <dbReference type="NCBI Taxonomy" id="408172"/>
    <lineage>
        <taxon>unclassified sequences</taxon>
        <taxon>metagenomes</taxon>
        <taxon>ecological metagenomes</taxon>
    </lineage>
</organism>
<gene>
    <name evidence="3" type="ORF">METZ01_LOCUS511644</name>
</gene>
<dbReference type="EMBL" id="UINC01227768">
    <property type="protein sequence ID" value="SVE58790.1"/>
    <property type="molecule type" value="Genomic_DNA"/>
</dbReference>
<feature type="non-terminal residue" evidence="3">
    <location>
        <position position="158"/>
    </location>
</feature>
<protein>
    <recommendedName>
        <fullName evidence="2">Fatty acid desaturase domain-containing protein</fullName>
    </recommendedName>
</protein>
<evidence type="ECO:0000256" key="1">
    <source>
        <dbReference type="SAM" id="Phobius"/>
    </source>
</evidence>